<feature type="compositionally biased region" description="Low complexity" evidence="1">
    <location>
        <begin position="258"/>
        <end position="280"/>
    </location>
</feature>
<reference evidence="3" key="1">
    <citation type="journal article" date="2023" name="Mol. Phylogenet. Evol.">
        <title>Genome-scale phylogeny and comparative genomics of the fungal order Sordariales.</title>
        <authorList>
            <person name="Hensen N."/>
            <person name="Bonometti L."/>
            <person name="Westerberg I."/>
            <person name="Brannstrom I.O."/>
            <person name="Guillou S."/>
            <person name="Cros-Aarteil S."/>
            <person name="Calhoun S."/>
            <person name="Haridas S."/>
            <person name="Kuo A."/>
            <person name="Mondo S."/>
            <person name="Pangilinan J."/>
            <person name="Riley R."/>
            <person name="LaButti K."/>
            <person name="Andreopoulos B."/>
            <person name="Lipzen A."/>
            <person name="Chen C."/>
            <person name="Yan M."/>
            <person name="Daum C."/>
            <person name="Ng V."/>
            <person name="Clum A."/>
            <person name="Steindorff A."/>
            <person name="Ohm R.A."/>
            <person name="Martin F."/>
            <person name="Silar P."/>
            <person name="Natvig D.O."/>
            <person name="Lalanne C."/>
            <person name="Gautier V."/>
            <person name="Ament-Velasquez S.L."/>
            <person name="Kruys A."/>
            <person name="Hutchinson M.I."/>
            <person name="Powell A.J."/>
            <person name="Barry K."/>
            <person name="Miller A.N."/>
            <person name="Grigoriev I.V."/>
            <person name="Debuchy R."/>
            <person name="Gladieux P."/>
            <person name="Hiltunen Thoren M."/>
            <person name="Johannesson H."/>
        </authorList>
    </citation>
    <scope>NUCLEOTIDE SEQUENCE</scope>
    <source>
        <strain evidence="3">CBS 314.62</strain>
    </source>
</reference>
<evidence type="ECO:0000256" key="1">
    <source>
        <dbReference type="SAM" id="MobiDB-lite"/>
    </source>
</evidence>
<feature type="compositionally biased region" description="Polar residues" evidence="1">
    <location>
        <begin position="890"/>
        <end position="908"/>
    </location>
</feature>
<feature type="compositionally biased region" description="Low complexity" evidence="1">
    <location>
        <begin position="16"/>
        <end position="49"/>
    </location>
</feature>
<dbReference type="InterPro" id="IPR022047">
    <property type="entry name" value="Microcephalin-like"/>
</dbReference>
<dbReference type="Proteomes" id="UP001270362">
    <property type="component" value="Unassembled WGS sequence"/>
</dbReference>
<dbReference type="PANTHER" id="PTHR14625:SF3">
    <property type="entry name" value="MICROCEPHALIN"/>
    <property type="match status" value="1"/>
</dbReference>
<feature type="region of interest" description="Disordered" evidence="1">
    <location>
        <begin position="465"/>
        <end position="603"/>
    </location>
</feature>
<dbReference type="EMBL" id="JAULSO010000001">
    <property type="protein sequence ID" value="KAK3694637.1"/>
    <property type="molecule type" value="Genomic_DNA"/>
</dbReference>
<sequence>MDPQSPPKRMTRARAAKTTTTATEPTAKTTRIVTAAAKAKAITATRGTASTSAKRKTRPDDADDVDSSDNITQTSQVPVKQAPAPAPAMKAIKATRGRPKKVVVDLASQAPAAATATIPTTAPELQQPVAEPIKPTRGRPKKVVEPAAPEPSKTIRATRAKKTNAEEETAGAAGPAKKATRGRPPTGAAPKQPLRSAMKKTVKFEEPEKENIAPSRPATAASRAPKASASAPAPEPVSGLRARPMRRPATAGRALRGTKSTATTTTTTTATTAKVKASAAGDKEDKPLPLSPKKVNQMATNKSPADSDDELGEKTPVRQLMRNPIKPAGGHKKADHAAPAENNDEDDLNPSEAASTLILGTPAKRPAASPWKNTIKSPAKRVEGVLGMSVTQTRTDGQPAQPPMKMSLLQSPAKRPPPGTRAPDLGLGGANGFQPGATPMKMSLFSSPAKRALSPAKGLFAPVQEEVQPDRSPAPKATILATPLPGEVTSGLRAQDGTEDEEMSQDDGEAVPDSPTRLRFPGRLSAVLPRHADPELNNAVLVLPEAGEEDRGQEVDPADVQDDEDEDDDEVETLGEPMALDEPVVEDEHDNSTSTTLPTSPPKHLQAMFGLREKDLHPFTGADFDSEDEQSPQKGRLVGVFGAAPATPSPATSSATPRTRNTAGRTRSSGRSATKRVRVDDRIGFTPLADQLSSWTAGPSPLKTGISPDSPTPSPLGRMSAAPEPAPMQTTFFEDEMLVRPGTAETEVESSPEAEMADAPADGMEENSESPVLEDIPFTEEDVALAAEANEMSLMEPDQVEELVHNSSLDDSVSEASQEYGDENDIPIDPTLMPADGAEEIGVPLVTPQRHVRREFHTVSKVPLKPAAEDSPQSKMKKRSHSISRLPVQRPTQGTIRSASVISYSPMKQQDEPEPEENDEDQESTPVTPQKSEVTWSTMGTPARTPRRDMDPALLRGAVVFVDVYTTEGADASGIFIELLGQMGARCVKSWPWNPTSPNSTPAKDGAAAKVGITHVVYKDGGKRTLEKVRQSGGVVQCVGVSWVLDCERENQWLDEAPYYIDTSVVPRGGARRRKSMEPKSIANMNGMLVPTPVRSVSSGGPNSRGSQGTPNTPVNRRDSALWMRTPDDESDRDHHSHEDDDDQDNENSFIHDDNHTEWNMVLTPVPKTPAPEAIARFAANIELTTPSEGSVDGEDPLMSPATMMTRTCPPKQQQHTTTTTVNAFSQLGAGILGRDKDESVLMRLMAARRKSLQFAPKVGSPLSRAWKH</sequence>
<feature type="compositionally biased region" description="Acidic residues" evidence="1">
    <location>
        <begin position="912"/>
        <end position="923"/>
    </location>
</feature>
<feature type="region of interest" description="Disordered" evidence="1">
    <location>
        <begin position="1"/>
        <end position="99"/>
    </location>
</feature>
<feature type="compositionally biased region" description="Acidic residues" evidence="1">
    <location>
        <begin position="746"/>
        <end position="756"/>
    </location>
</feature>
<feature type="compositionally biased region" description="Basic and acidic residues" evidence="1">
    <location>
        <begin position="202"/>
        <end position="211"/>
    </location>
</feature>
<dbReference type="InterPro" id="IPR001357">
    <property type="entry name" value="BRCT_dom"/>
</dbReference>
<keyword evidence="4" id="KW-1185">Reference proteome</keyword>
<dbReference type="InterPro" id="IPR036420">
    <property type="entry name" value="BRCT_dom_sf"/>
</dbReference>
<feature type="region of interest" description="Disordered" evidence="1">
    <location>
        <begin position="1068"/>
        <end position="1152"/>
    </location>
</feature>
<feature type="compositionally biased region" description="Basic and acidic residues" evidence="1">
    <location>
        <begin position="1116"/>
        <end position="1139"/>
    </location>
</feature>
<comment type="caution">
    <text evidence="3">The sequence shown here is derived from an EMBL/GenBank/DDBJ whole genome shotgun (WGS) entry which is preliminary data.</text>
</comment>
<feature type="compositionally biased region" description="Acidic residues" evidence="1">
    <location>
        <begin position="497"/>
        <end position="510"/>
    </location>
</feature>
<feature type="region of interest" description="Disordered" evidence="1">
    <location>
        <begin position="640"/>
        <end position="725"/>
    </location>
</feature>
<organism evidence="3 4">
    <name type="scientific">Podospora appendiculata</name>
    <dbReference type="NCBI Taxonomy" id="314037"/>
    <lineage>
        <taxon>Eukaryota</taxon>
        <taxon>Fungi</taxon>
        <taxon>Dikarya</taxon>
        <taxon>Ascomycota</taxon>
        <taxon>Pezizomycotina</taxon>
        <taxon>Sordariomycetes</taxon>
        <taxon>Sordariomycetidae</taxon>
        <taxon>Sordariales</taxon>
        <taxon>Podosporaceae</taxon>
        <taxon>Podospora</taxon>
    </lineage>
</organism>
<feature type="compositionally biased region" description="Polar residues" evidence="1">
    <location>
        <begin position="806"/>
        <end position="817"/>
    </location>
</feature>
<dbReference type="AlphaFoldDB" id="A0AAE0XJJ7"/>
<dbReference type="PROSITE" id="PS50172">
    <property type="entry name" value="BRCT"/>
    <property type="match status" value="1"/>
</dbReference>
<feature type="compositionally biased region" description="Polar residues" evidence="1">
    <location>
        <begin position="1095"/>
        <end position="1115"/>
    </location>
</feature>
<dbReference type="Gene3D" id="3.40.50.10190">
    <property type="entry name" value="BRCT domain"/>
    <property type="match status" value="1"/>
</dbReference>
<feature type="compositionally biased region" description="Low complexity" evidence="1">
    <location>
        <begin position="213"/>
        <end position="232"/>
    </location>
</feature>
<feature type="region of interest" description="Disordered" evidence="1">
    <location>
        <begin position="741"/>
        <end position="775"/>
    </location>
</feature>
<name>A0AAE0XJJ7_9PEZI</name>
<dbReference type="CDD" id="cd17716">
    <property type="entry name" value="BRCT_microcephalin_rpt1"/>
    <property type="match status" value="1"/>
</dbReference>
<evidence type="ECO:0000313" key="4">
    <source>
        <dbReference type="Proteomes" id="UP001270362"/>
    </source>
</evidence>
<feature type="compositionally biased region" description="Polar residues" evidence="1">
    <location>
        <begin position="658"/>
        <end position="672"/>
    </location>
</feature>
<feature type="domain" description="BRCT" evidence="2">
    <location>
        <begin position="950"/>
        <end position="1061"/>
    </location>
</feature>
<feature type="region of interest" description="Disordered" evidence="1">
    <location>
        <begin position="848"/>
        <end position="949"/>
    </location>
</feature>
<gene>
    <name evidence="3" type="ORF">B0T22DRAFT_397481</name>
</gene>
<accession>A0AAE0XJJ7</accession>
<feature type="compositionally biased region" description="Acidic residues" evidence="1">
    <location>
        <begin position="556"/>
        <end position="573"/>
    </location>
</feature>
<dbReference type="GO" id="GO:0000278">
    <property type="term" value="P:mitotic cell cycle"/>
    <property type="evidence" value="ECO:0007669"/>
    <property type="project" value="TreeGrafter"/>
</dbReference>
<evidence type="ECO:0000313" key="3">
    <source>
        <dbReference type="EMBL" id="KAK3694637.1"/>
    </source>
</evidence>
<dbReference type="PANTHER" id="PTHR14625">
    <property type="entry name" value="MICROCEPHALIN"/>
    <property type="match status" value="1"/>
</dbReference>
<dbReference type="SUPFAM" id="SSF52113">
    <property type="entry name" value="BRCT domain"/>
    <property type="match status" value="1"/>
</dbReference>
<feature type="region of interest" description="Disordered" evidence="1">
    <location>
        <begin position="806"/>
        <end position="836"/>
    </location>
</feature>
<reference evidence="3" key="2">
    <citation type="submission" date="2023-06" db="EMBL/GenBank/DDBJ databases">
        <authorList>
            <consortium name="Lawrence Berkeley National Laboratory"/>
            <person name="Haridas S."/>
            <person name="Hensen N."/>
            <person name="Bonometti L."/>
            <person name="Westerberg I."/>
            <person name="Brannstrom I.O."/>
            <person name="Guillou S."/>
            <person name="Cros-Aarteil S."/>
            <person name="Calhoun S."/>
            <person name="Kuo A."/>
            <person name="Mondo S."/>
            <person name="Pangilinan J."/>
            <person name="Riley R."/>
            <person name="Labutti K."/>
            <person name="Andreopoulos B."/>
            <person name="Lipzen A."/>
            <person name="Chen C."/>
            <person name="Yanf M."/>
            <person name="Daum C."/>
            <person name="Ng V."/>
            <person name="Clum A."/>
            <person name="Steindorff A."/>
            <person name="Ohm R."/>
            <person name="Martin F."/>
            <person name="Silar P."/>
            <person name="Natvig D."/>
            <person name="Lalanne C."/>
            <person name="Gautier V."/>
            <person name="Ament-Velasquez S.L."/>
            <person name="Kruys A."/>
            <person name="Hutchinson M.I."/>
            <person name="Powell A.J."/>
            <person name="Barry K."/>
            <person name="Miller A.N."/>
            <person name="Grigoriev I.V."/>
            <person name="Debuchy R."/>
            <person name="Gladieux P."/>
            <person name="Thoren M.H."/>
            <person name="Johannesson H."/>
        </authorList>
    </citation>
    <scope>NUCLEOTIDE SEQUENCE</scope>
    <source>
        <strain evidence="3">CBS 314.62</strain>
    </source>
</reference>
<protein>
    <recommendedName>
        <fullName evidence="2">BRCT domain-containing protein</fullName>
    </recommendedName>
</protein>
<proteinExistence type="predicted"/>
<feature type="region of interest" description="Disordered" evidence="1">
    <location>
        <begin position="616"/>
        <end position="635"/>
    </location>
</feature>
<feature type="region of interest" description="Disordered" evidence="1">
    <location>
        <begin position="115"/>
        <end position="380"/>
    </location>
</feature>
<evidence type="ECO:0000259" key="2">
    <source>
        <dbReference type="PROSITE" id="PS50172"/>
    </source>
</evidence>
<feature type="region of interest" description="Disordered" evidence="1">
    <location>
        <begin position="393"/>
        <end position="442"/>
    </location>
</feature>
<feature type="compositionally biased region" description="Polar residues" evidence="1">
    <location>
        <begin position="924"/>
        <end position="940"/>
    </location>
</feature>
<feature type="compositionally biased region" description="Low complexity" evidence="1">
    <location>
        <begin position="643"/>
        <end position="657"/>
    </location>
</feature>
<feature type="compositionally biased region" description="Low complexity" evidence="1">
    <location>
        <begin position="80"/>
        <end position="92"/>
    </location>
</feature>